<evidence type="ECO:0000313" key="2">
    <source>
        <dbReference type="Proteomes" id="UP001195660"/>
    </source>
</evidence>
<keyword evidence="2" id="KW-1185">Reference proteome</keyword>
<name>A0ABS2C907_9NEIS</name>
<gene>
    <name evidence="1" type="ORF">GM173_03490</name>
</gene>
<dbReference type="RefSeq" id="WP_203569927.1">
    <property type="nucleotide sequence ID" value="NZ_WOFE01000001.1"/>
</dbReference>
<dbReference type="Proteomes" id="UP001195660">
    <property type="component" value="Unassembled WGS sequence"/>
</dbReference>
<protein>
    <submittedName>
        <fullName evidence="1">Uncharacterized protein</fullName>
    </submittedName>
</protein>
<evidence type="ECO:0000313" key="1">
    <source>
        <dbReference type="EMBL" id="MBM5570639.1"/>
    </source>
</evidence>
<comment type="caution">
    <text evidence="1">The sequence shown here is derived from an EMBL/GenBank/DDBJ whole genome shotgun (WGS) entry which is preliminary data.</text>
</comment>
<dbReference type="EMBL" id="WOFE01000001">
    <property type="protein sequence ID" value="MBM5570639.1"/>
    <property type="molecule type" value="Genomic_DNA"/>
</dbReference>
<organism evidence="1 2">
    <name type="scientific">Deefgea chitinilytica</name>
    <dbReference type="NCBI Taxonomy" id="570276"/>
    <lineage>
        <taxon>Bacteria</taxon>
        <taxon>Pseudomonadati</taxon>
        <taxon>Pseudomonadota</taxon>
        <taxon>Betaproteobacteria</taxon>
        <taxon>Neisseriales</taxon>
        <taxon>Chitinibacteraceae</taxon>
        <taxon>Deefgea</taxon>
    </lineage>
</organism>
<reference evidence="1 2" key="1">
    <citation type="submission" date="2019-11" db="EMBL/GenBank/DDBJ databases">
        <title>Novel Deefgea species.</title>
        <authorList>
            <person name="Han J.-H."/>
        </authorList>
    </citation>
    <scope>NUCLEOTIDE SEQUENCE [LARGE SCALE GENOMIC DNA]</scope>
    <source>
        <strain evidence="1 2">LMG 24817</strain>
    </source>
</reference>
<sequence length="88" mass="9713">MANPIREQKKQQLVFRSQLHRLQLEAKLLESRRPLSVASSFMGGIASWGFLNRIATGLAQVHPALGRLAQGAKVVSVLIAVARLLRNK</sequence>
<accession>A0ABS2C907</accession>
<proteinExistence type="predicted"/>